<proteinExistence type="inferred from homology"/>
<feature type="site" description="Stabilizes the phosphoryl group" evidence="16">
    <location>
        <position position="60"/>
    </location>
</feature>
<comment type="subcellular location">
    <subcellularLocation>
        <location evidence="4 14">Cytoplasm</location>
    </subcellularLocation>
</comment>
<evidence type="ECO:0000256" key="3">
    <source>
        <dbReference type="ARBA" id="ARBA00001947"/>
    </source>
</evidence>
<evidence type="ECO:0000256" key="7">
    <source>
        <dbReference type="ARBA" id="ARBA00022490"/>
    </source>
</evidence>
<evidence type="ECO:0000256" key="10">
    <source>
        <dbReference type="ARBA" id="ARBA00022833"/>
    </source>
</evidence>
<dbReference type="PANTHER" id="PTHR42891:SF1">
    <property type="entry name" value="D-GLYCERO-BETA-D-MANNO-HEPTOSE-1,7-BISPHOSPHATE 7-PHOSPHATASE"/>
    <property type="match status" value="1"/>
</dbReference>
<dbReference type="EC" id="3.1.3.-" evidence="14"/>
<comment type="catalytic activity">
    <reaction evidence="1">
        <text>D-glycero-beta-D-manno-heptose 1,7-bisphosphate + H2O = D-glycero-beta-D-manno-heptose 1-phosphate + phosphate</text>
        <dbReference type="Rhea" id="RHEA:28518"/>
        <dbReference type="ChEBI" id="CHEBI:15377"/>
        <dbReference type="ChEBI" id="CHEBI:43474"/>
        <dbReference type="ChEBI" id="CHEBI:60208"/>
        <dbReference type="ChEBI" id="CHEBI:61593"/>
        <dbReference type="EC" id="3.1.3.82"/>
    </reaction>
</comment>
<dbReference type="Pfam" id="PF13242">
    <property type="entry name" value="Hydrolase_like"/>
    <property type="match status" value="1"/>
</dbReference>
<evidence type="ECO:0000256" key="5">
    <source>
        <dbReference type="ARBA" id="ARBA00004708"/>
    </source>
</evidence>
<dbReference type="EMBL" id="NFZW01000004">
    <property type="protein sequence ID" value="RFA38237.1"/>
    <property type="molecule type" value="Genomic_DNA"/>
</dbReference>
<dbReference type="InterPro" id="IPR006549">
    <property type="entry name" value="HAD-SF_hydro_IIIA"/>
</dbReference>
<keyword evidence="8 17" id="KW-0479">Metal-binding</keyword>
<dbReference type="NCBIfam" id="TIGR01656">
    <property type="entry name" value="Histidinol-ppas"/>
    <property type="match status" value="1"/>
</dbReference>
<feature type="binding site" evidence="17">
    <location>
        <position position="19"/>
    </location>
    <ligand>
        <name>Mg(2+)</name>
        <dbReference type="ChEBI" id="CHEBI:18420"/>
    </ligand>
</feature>
<dbReference type="GO" id="GO:0046872">
    <property type="term" value="F:metal ion binding"/>
    <property type="evidence" value="ECO:0007669"/>
    <property type="project" value="UniProtKB-KW"/>
</dbReference>
<evidence type="ECO:0000256" key="1">
    <source>
        <dbReference type="ARBA" id="ARBA00001226"/>
    </source>
</evidence>
<feature type="binding site" evidence="17">
    <location>
        <position position="109"/>
    </location>
    <ligand>
        <name>Zn(2+)</name>
        <dbReference type="ChEBI" id="CHEBI:29105"/>
    </ligand>
</feature>
<dbReference type="Gene3D" id="3.40.50.1000">
    <property type="entry name" value="HAD superfamily/HAD-like"/>
    <property type="match status" value="1"/>
</dbReference>
<feature type="site" description="Stabilizes the phosphoryl group" evidence="16">
    <location>
        <position position="111"/>
    </location>
</feature>
<evidence type="ECO:0000256" key="2">
    <source>
        <dbReference type="ARBA" id="ARBA00001946"/>
    </source>
</evidence>
<dbReference type="InterPro" id="IPR006543">
    <property type="entry name" value="Histidinol-phos"/>
</dbReference>
<dbReference type="GO" id="GO:0005975">
    <property type="term" value="P:carbohydrate metabolic process"/>
    <property type="evidence" value="ECO:0007669"/>
    <property type="project" value="InterPro"/>
</dbReference>
<evidence type="ECO:0000256" key="12">
    <source>
        <dbReference type="ARBA" id="ARBA00023277"/>
    </source>
</evidence>
<feature type="binding site" evidence="17">
    <location>
        <position position="99"/>
    </location>
    <ligand>
        <name>Zn(2+)</name>
        <dbReference type="ChEBI" id="CHEBI:29105"/>
    </ligand>
</feature>
<gene>
    <name evidence="18" type="ORF">CAL65_05205</name>
</gene>
<dbReference type="InterPro" id="IPR004446">
    <property type="entry name" value="Heptose_bisP_phosphatase"/>
</dbReference>
<dbReference type="NCBIfam" id="NF006506">
    <property type="entry name" value="PRK08942.1"/>
    <property type="match status" value="1"/>
</dbReference>
<evidence type="ECO:0000256" key="16">
    <source>
        <dbReference type="PIRSR" id="PIRSR004682-3"/>
    </source>
</evidence>
<keyword evidence="10 17" id="KW-0862">Zinc</keyword>
<dbReference type="Proteomes" id="UP000256763">
    <property type="component" value="Unassembled WGS sequence"/>
</dbReference>
<evidence type="ECO:0000313" key="18">
    <source>
        <dbReference type="EMBL" id="RFA38237.1"/>
    </source>
</evidence>
<evidence type="ECO:0000256" key="6">
    <source>
        <dbReference type="ARBA" id="ARBA00011245"/>
    </source>
</evidence>
<feature type="site" description="Contributes to substrate recognition" evidence="16">
    <location>
        <position position="110"/>
    </location>
</feature>
<evidence type="ECO:0000256" key="14">
    <source>
        <dbReference type="PIRNR" id="PIRNR004682"/>
    </source>
</evidence>
<dbReference type="GO" id="GO:0005737">
    <property type="term" value="C:cytoplasm"/>
    <property type="evidence" value="ECO:0007669"/>
    <property type="project" value="UniProtKB-SubCell"/>
</dbReference>
<comment type="cofactor">
    <cofactor evidence="3 17">
        <name>Zn(2+)</name>
        <dbReference type="ChEBI" id="CHEBI:29105"/>
    </cofactor>
</comment>
<dbReference type="OrthoDB" id="9788272at2"/>
<dbReference type="GO" id="GO:0034200">
    <property type="term" value="F:D-glycero-beta-D-manno-heptose 1,7-bisphosphate 7-phosphatase activity"/>
    <property type="evidence" value="ECO:0007669"/>
    <property type="project" value="UniProtKB-EC"/>
</dbReference>
<evidence type="ECO:0000313" key="19">
    <source>
        <dbReference type="Proteomes" id="UP000256763"/>
    </source>
</evidence>
<feature type="active site" description="Proton donor" evidence="15">
    <location>
        <position position="19"/>
    </location>
</feature>
<reference evidence="19" key="1">
    <citation type="submission" date="2017-05" db="EMBL/GenBank/DDBJ databases">
        <authorList>
            <person name="Sharma S."/>
            <person name="Sidhu C."/>
            <person name="Pinnaka A.K."/>
        </authorList>
    </citation>
    <scope>NUCLEOTIDE SEQUENCE [LARGE SCALE GENOMIC DNA]</scope>
    <source>
        <strain evidence="19">AK93</strain>
    </source>
</reference>
<dbReference type="SUPFAM" id="SSF56784">
    <property type="entry name" value="HAD-like"/>
    <property type="match status" value="1"/>
</dbReference>
<accession>A0A3E0X188</accession>
<protein>
    <recommendedName>
        <fullName evidence="14">D,D-heptose 1,7-bisphosphate phosphatase</fullName>
        <ecNumber evidence="14">3.1.3.-</ecNumber>
    </recommendedName>
</protein>
<feature type="binding site" evidence="17">
    <location>
        <position position="17"/>
    </location>
    <ligand>
        <name>Mg(2+)</name>
        <dbReference type="ChEBI" id="CHEBI:18420"/>
    </ligand>
</feature>
<evidence type="ECO:0000256" key="13">
    <source>
        <dbReference type="ARBA" id="ARBA00061616"/>
    </source>
</evidence>
<evidence type="ECO:0000256" key="9">
    <source>
        <dbReference type="ARBA" id="ARBA00022801"/>
    </source>
</evidence>
<dbReference type="FunFam" id="3.40.50.1000:FF:000168">
    <property type="entry name" value="D,D-heptose 1,7-bisphosphate phosphatase"/>
    <property type="match status" value="1"/>
</dbReference>
<keyword evidence="12 14" id="KW-0119">Carbohydrate metabolism</keyword>
<evidence type="ECO:0000256" key="4">
    <source>
        <dbReference type="ARBA" id="ARBA00004496"/>
    </source>
</evidence>
<dbReference type="PIRSF" id="PIRSF004682">
    <property type="entry name" value="GmhB"/>
    <property type="match status" value="1"/>
</dbReference>
<keyword evidence="7 14" id="KW-0963">Cytoplasm</keyword>
<comment type="subunit">
    <text evidence="6">Monomer.</text>
</comment>
<keyword evidence="19" id="KW-1185">Reference proteome</keyword>
<feature type="binding site" evidence="17">
    <location>
        <position position="107"/>
    </location>
    <ligand>
        <name>Zn(2+)</name>
        <dbReference type="ChEBI" id="CHEBI:29105"/>
    </ligand>
</feature>
<dbReference type="PANTHER" id="PTHR42891">
    <property type="entry name" value="D-GLYCERO-BETA-D-MANNO-HEPTOSE-1,7-BISPHOSPHATE 7-PHOSPHATASE"/>
    <property type="match status" value="1"/>
</dbReference>
<dbReference type="InterPro" id="IPR036412">
    <property type="entry name" value="HAD-like_sf"/>
</dbReference>
<evidence type="ECO:0000256" key="17">
    <source>
        <dbReference type="PIRSR" id="PIRSR004682-4"/>
    </source>
</evidence>
<dbReference type="RefSeq" id="WP_116301090.1">
    <property type="nucleotide sequence ID" value="NZ_NFZV01000003.1"/>
</dbReference>
<comment type="pathway">
    <text evidence="5">Nucleotide-sugar biosynthesis; ADP-L-glycero-beta-D-manno-heptose biosynthesis; ADP-L-glycero-beta-D-manno-heptose from D-glycero-beta-D-manno-heptose 7-phosphate: step 2/4.</text>
</comment>
<comment type="cofactor">
    <cofactor evidence="2 17">
        <name>Mg(2+)</name>
        <dbReference type="ChEBI" id="CHEBI:18420"/>
    </cofactor>
</comment>
<feature type="active site" description="Nucleophile" evidence="15">
    <location>
        <position position="17"/>
    </location>
</feature>
<dbReference type="AlphaFoldDB" id="A0A3E0X188"/>
<comment type="similarity">
    <text evidence="13 14">Belongs to the gmhB family.</text>
</comment>
<feature type="binding site" evidence="17">
    <location>
        <position position="101"/>
    </location>
    <ligand>
        <name>Zn(2+)</name>
        <dbReference type="ChEBI" id="CHEBI:29105"/>
    </ligand>
</feature>
<feature type="binding site" evidence="17">
    <location>
        <position position="136"/>
    </location>
    <ligand>
        <name>Mg(2+)</name>
        <dbReference type="ChEBI" id="CHEBI:18420"/>
    </ligand>
</feature>
<name>A0A3E0X188_9GAMM</name>
<dbReference type="InterPro" id="IPR023214">
    <property type="entry name" value="HAD_sf"/>
</dbReference>
<dbReference type="CDD" id="cd07503">
    <property type="entry name" value="HAD_HisB-N"/>
    <property type="match status" value="1"/>
</dbReference>
<sequence>MYQDSPAKPGERLVVLDRDGVINADSDAYIKSPAEWVALPGSLEAIARLNRAGFRIVVFTNQSGIARGLFDEAMLSAMHEKLARELAAQGGKLSGIYVCPHGPKDNCHCRKPRTGLLEQISEDFACTLEGVPIIGDSRRDLEAAEAVGGRPILVRTGKGLRTLKDGGAPPKEVYADLAEAAGRLVFEMESQS</sequence>
<dbReference type="NCBIfam" id="TIGR01662">
    <property type="entry name" value="HAD-SF-IIIA"/>
    <property type="match status" value="1"/>
</dbReference>
<evidence type="ECO:0000256" key="8">
    <source>
        <dbReference type="ARBA" id="ARBA00022723"/>
    </source>
</evidence>
<keyword evidence="9 14" id="KW-0378">Hydrolase</keyword>
<organism evidence="18 19">
    <name type="scientific">Alkalilimnicola ehrlichii</name>
    <dbReference type="NCBI Taxonomy" id="351052"/>
    <lineage>
        <taxon>Bacteria</taxon>
        <taxon>Pseudomonadati</taxon>
        <taxon>Pseudomonadota</taxon>
        <taxon>Gammaproteobacteria</taxon>
        <taxon>Chromatiales</taxon>
        <taxon>Ectothiorhodospiraceae</taxon>
        <taxon>Alkalilimnicola</taxon>
    </lineage>
</organism>
<comment type="caution">
    <text evidence="18">The sequence shown here is derived from an EMBL/GenBank/DDBJ whole genome shotgun (WGS) entry which is preliminary data.</text>
</comment>
<evidence type="ECO:0000256" key="15">
    <source>
        <dbReference type="PIRSR" id="PIRSR004682-1"/>
    </source>
</evidence>
<evidence type="ECO:0000256" key="11">
    <source>
        <dbReference type="ARBA" id="ARBA00022842"/>
    </source>
</evidence>
<keyword evidence="11 17" id="KW-0460">Magnesium</keyword>